<dbReference type="RefSeq" id="WP_160796470.1">
    <property type="nucleotide sequence ID" value="NZ_WRPA01000010.1"/>
</dbReference>
<dbReference type="GO" id="GO:0006285">
    <property type="term" value="P:base-excision repair, AP site formation"/>
    <property type="evidence" value="ECO:0007669"/>
    <property type="project" value="TreeGrafter"/>
</dbReference>
<dbReference type="GO" id="GO:0008725">
    <property type="term" value="F:DNA-3-methyladenine glycosylase activity"/>
    <property type="evidence" value="ECO:0007669"/>
    <property type="project" value="TreeGrafter"/>
</dbReference>
<sequence length="503" mass="56091">MSDETQHPKAEQYRIARLSRDARFDGLFFVGVFSTGIYCRPICPAVPAKEANVRYFDDALSAAQAGLRPCLRCRPDSAPGSNPWLGKQTSLNRAMSMIDAGVLCGPQAIPMTGLAERLGISERYLRQLFHDSLGTSPKQYALYQQLMFAKQLLHQTKMPITQVAFAAGFNSVRRFNEIFREQLQLTPSEIRKATGQPSQPLQGLTLKLAYRPPYDWQHLRSFFTQRAVPEMEWQEEQSYGRSFVLGAAKGYFCAVHSEQEACFHVTIHFAEADSLSQLKGIISHIRRILDLDADMLTIGDKLQQLGQALPRVSPGIRLPGVWSPFEAACRAILGQQVSVTQAIKLLGQLVADYGETISLNDRQMRLFPTPEALVDASLEGLKMPGIRKEAIRALAAFVMTNPEAEIDDWLQIKGIGPWTLDYVRLRGMSLPDVLLVGDLVVKQQLLANLSPEPSCHNGEPAEDEAPKAVKKRAQAQYQALSQAVLQQVAPWGSYLTLQLWNQQ</sequence>
<evidence type="ECO:0000256" key="10">
    <source>
        <dbReference type="ARBA" id="ARBA00023125"/>
    </source>
</evidence>
<dbReference type="SMART" id="SM01009">
    <property type="entry name" value="AlkA_N"/>
    <property type="match status" value="1"/>
</dbReference>
<dbReference type="SMART" id="SM00342">
    <property type="entry name" value="HTH_ARAC"/>
    <property type="match status" value="1"/>
</dbReference>
<dbReference type="InterPro" id="IPR010316">
    <property type="entry name" value="AlkA_N"/>
</dbReference>
<evidence type="ECO:0000256" key="9">
    <source>
        <dbReference type="ARBA" id="ARBA00023015"/>
    </source>
</evidence>
<dbReference type="GO" id="GO:0008270">
    <property type="term" value="F:zinc ion binding"/>
    <property type="evidence" value="ECO:0007669"/>
    <property type="project" value="InterPro"/>
</dbReference>
<dbReference type="GO" id="GO:0008168">
    <property type="term" value="F:methyltransferase activity"/>
    <property type="evidence" value="ECO:0007669"/>
    <property type="project" value="UniProtKB-KW"/>
</dbReference>
<dbReference type="GO" id="GO:0005737">
    <property type="term" value="C:cytoplasm"/>
    <property type="evidence" value="ECO:0007669"/>
    <property type="project" value="TreeGrafter"/>
</dbReference>
<dbReference type="GO" id="GO:0006307">
    <property type="term" value="P:DNA alkylation repair"/>
    <property type="evidence" value="ECO:0007669"/>
    <property type="project" value="TreeGrafter"/>
</dbReference>
<dbReference type="InterPro" id="IPR003265">
    <property type="entry name" value="HhH-GPD_domain"/>
</dbReference>
<dbReference type="GO" id="GO:0032131">
    <property type="term" value="F:alkylated DNA binding"/>
    <property type="evidence" value="ECO:0007669"/>
    <property type="project" value="TreeGrafter"/>
</dbReference>
<dbReference type="InterPro" id="IPR011257">
    <property type="entry name" value="DNA_glycosylase"/>
</dbReference>
<evidence type="ECO:0000256" key="13">
    <source>
        <dbReference type="ARBA" id="ARBA00023204"/>
    </source>
</evidence>
<evidence type="ECO:0000256" key="5">
    <source>
        <dbReference type="ARBA" id="ARBA00022679"/>
    </source>
</evidence>
<dbReference type="Pfam" id="PF06029">
    <property type="entry name" value="AlkA_N"/>
    <property type="match status" value="1"/>
</dbReference>
<dbReference type="InterPro" id="IPR035451">
    <property type="entry name" value="Ada-like_dom_sf"/>
</dbReference>
<dbReference type="SUPFAM" id="SSF57884">
    <property type="entry name" value="Ada DNA repair protein, N-terminal domain (N-Ada 10)"/>
    <property type="match status" value="1"/>
</dbReference>
<keyword evidence="11" id="KW-0010">Activator</keyword>
<evidence type="ECO:0000256" key="3">
    <source>
        <dbReference type="ARBA" id="ARBA00012000"/>
    </source>
</evidence>
<dbReference type="PANTHER" id="PTHR43003:SF13">
    <property type="entry name" value="DNA-3-METHYLADENINE GLYCOSYLASE 2"/>
    <property type="match status" value="1"/>
</dbReference>
<evidence type="ECO:0000256" key="8">
    <source>
        <dbReference type="ARBA" id="ARBA00022833"/>
    </source>
</evidence>
<comment type="catalytic activity">
    <reaction evidence="1">
        <text>Hydrolysis of alkylated DNA, releasing 3-methyladenine, 3-methylguanine, 7-methylguanine and 7-methyladenine.</text>
        <dbReference type="EC" id="3.2.2.21"/>
    </reaction>
</comment>
<dbReference type="EC" id="3.2.2.21" evidence="3"/>
<dbReference type="Gene3D" id="3.30.310.20">
    <property type="entry name" value="DNA-3-methyladenine glycosylase AlkA, N-terminal domain"/>
    <property type="match status" value="1"/>
</dbReference>
<dbReference type="Gene3D" id="1.10.10.60">
    <property type="entry name" value="Homeodomain-like"/>
    <property type="match status" value="2"/>
</dbReference>
<dbReference type="GO" id="GO:0043565">
    <property type="term" value="F:sequence-specific DNA binding"/>
    <property type="evidence" value="ECO:0007669"/>
    <property type="project" value="InterPro"/>
</dbReference>
<evidence type="ECO:0000256" key="1">
    <source>
        <dbReference type="ARBA" id="ARBA00000086"/>
    </source>
</evidence>
<keyword evidence="6" id="KW-0479">Metal-binding</keyword>
<dbReference type="SMART" id="SM00478">
    <property type="entry name" value="ENDO3c"/>
    <property type="match status" value="1"/>
</dbReference>
<dbReference type="InterPro" id="IPR009057">
    <property type="entry name" value="Homeodomain-like_sf"/>
</dbReference>
<evidence type="ECO:0000256" key="12">
    <source>
        <dbReference type="ARBA" id="ARBA00023163"/>
    </source>
</evidence>
<dbReference type="InterPro" id="IPR018060">
    <property type="entry name" value="HTH_AraC"/>
</dbReference>
<evidence type="ECO:0000259" key="14">
    <source>
        <dbReference type="PROSITE" id="PS01124"/>
    </source>
</evidence>
<name>A0A6L7I1U4_9GAMM</name>
<dbReference type="PROSITE" id="PS01124">
    <property type="entry name" value="HTH_ARAC_FAMILY_2"/>
    <property type="match status" value="1"/>
</dbReference>
<proteinExistence type="predicted"/>
<evidence type="ECO:0000313" key="16">
    <source>
        <dbReference type="Proteomes" id="UP000474778"/>
    </source>
</evidence>
<dbReference type="AlphaFoldDB" id="A0A6L7I1U4"/>
<keyword evidence="16" id="KW-1185">Reference proteome</keyword>
<keyword evidence="13" id="KW-0234">DNA repair</keyword>
<organism evidence="15 16">
    <name type="scientific">Shewanella insulae</name>
    <dbReference type="NCBI Taxonomy" id="2681496"/>
    <lineage>
        <taxon>Bacteria</taxon>
        <taxon>Pseudomonadati</taxon>
        <taxon>Pseudomonadota</taxon>
        <taxon>Gammaproteobacteria</taxon>
        <taxon>Alteromonadales</taxon>
        <taxon>Shewanellaceae</taxon>
        <taxon>Shewanella</taxon>
    </lineage>
</organism>
<dbReference type="InterPro" id="IPR051912">
    <property type="entry name" value="Alkylbase_DNA_Glycosylase/TA"/>
</dbReference>
<comment type="caution">
    <text evidence="15">The sequence shown here is derived from an EMBL/GenBank/DDBJ whole genome shotgun (WGS) entry which is preliminary data.</text>
</comment>
<keyword evidence="8" id="KW-0862">Zinc</keyword>
<dbReference type="Pfam" id="PF12833">
    <property type="entry name" value="HTH_18"/>
    <property type="match status" value="1"/>
</dbReference>
<dbReference type="EMBL" id="WRPA01000010">
    <property type="protein sequence ID" value="MXR69368.1"/>
    <property type="molecule type" value="Genomic_DNA"/>
</dbReference>
<keyword evidence="9" id="KW-0805">Transcription regulation</keyword>
<dbReference type="InterPro" id="IPR018062">
    <property type="entry name" value="HTH_AraC-typ_CS"/>
</dbReference>
<dbReference type="GO" id="GO:0032259">
    <property type="term" value="P:methylation"/>
    <property type="evidence" value="ECO:0007669"/>
    <property type="project" value="UniProtKB-KW"/>
</dbReference>
<dbReference type="Gene3D" id="1.10.340.30">
    <property type="entry name" value="Hypothetical protein, domain 2"/>
    <property type="match status" value="1"/>
</dbReference>
<keyword evidence="7" id="KW-0227">DNA damage</keyword>
<keyword evidence="12" id="KW-0804">Transcription</keyword>
<evidence type="ECO:0000256" key="7">
    <source>
        <dbReference type="ARBA" id="ARBA00022763"/>
    </source>
</evidence>
<keyword evidence="10" id="KW-0238">DNA-binding</keyword>
<dbReference type="PROSITE" id="PS00041">
    <property type="entry name" value="HTH_ARAC_FAMILY_1"/>
    <property type="match status" value="1"/>
</dbReference>
<evidence type="ECO:0000256" key="4">
    <source>
        <dbReference type="ARBA" id="ARBA00022603"/>
    </source>
</evidence>
<dbReference type="PANTHER" id="PTHR43003">
    <property type="entry name" value="DNA-3-METHYLADENINE GLYCOSYLASE"/>
    <property type="match status" value="1"/>
</dbReference>
<dbReference type="Proteomes" id="UP000474778">
    <property type="component" value="Unassembled WGS sequence"/>
</dbReference>
<evidence type="ECO:0000256" key="2">
    <source>
        <dbReference type="ARBA" id="ARBA00001947"/>
    </source>
</evidence>
<gene>
    <name evidence="15" type="ORF">GNT65_11855</name>
</gene>
<dbReference type="Gene3D" id="3.40.10.10">
    <property type="entry name" value="DNA Methylphosphotriester Repair Domain"/>
    <property type="match status" value="1"/>
</dbReference>
<keyword evidence="4" id="KW-0489">Methyltransferase</keyword>
<dbReference type="InterPro" id="IPR037046">
    <property type="entry name" value="AlkA_N_sf"/>
</dbReference>
<dbReference type="Pfam" id="PF02805">
    <property type="entry name" value="Ada_Zn_binding"/>
    <property type="match status" value="1"/>
</dbReference>
<keyword evidence="5" id="KW-0808">Transferase</keyword>
<dbReference type="GO" id="GO:0032993">
    <property type="term" value="C:protein-DNA complex"/>
    <property type="evidence" value="ECO:0007669"/>
    <property type="project" value="TreeGrafter"/>
</dbReference>
<dbReference type="InterPro" id="IPR004026">
    <property type="entry name" value="Ada_DNA_repair_Zn-bd"/>
</dbReference>
<evidence type="ECO:0000256" key="11">
    <source>
        <dbReference type="ARBA" id="ARBA00023159"/>
    </source>
</evidence>
<dbReference type="GO" id="GO:0003700">
    <property type="term" value="F:DNA-binding transcription factor activity"/>
    <property type="evidence" value="ECO:0007669"/>
    <property type="project" value="InterPro"/>
</dbReference>
<evidence type="ECO:0000256" key="6">
    <source>
        <dbReference type="ARBA" id="ARBA00022723"/>
    </source>
</evidence>
<comment type="cofactor">
    <cofactor evidence="2">
        <name>Zn(2+)</name>
        <dbReference type="ChEBI" id="CHEBI:29105"/>
    </cofactor>
</comment>
<accession>A0A6L7I1U4</accession>
<dbReference type="SUPFAM" id="SSF46689">
    <property type="entry name" value="Homeodomain-like"/>
    <property type="match status" value="1"/>
</dbReference>
<dbReference type="SUPFAM" id="SSF55945">
    <property type="entry name" value="TATA-box binding protein-like"/>
    <property type="match status" value="1"/>
</dbReference>
<protein>
    <recommendedName>
        <fullName evidence="3">DNA-3-methyladenine glycosylase II</fullName>
        <ecNumber evidence="3">3.2.2.21</ecNumber>
    </recommendedName>
</protein>
<reference evidence="15 16" key="1">
    <citation type="submission" date="2019-12" db="EMBL/GenBank/DDBJ databases">
        <title>Shewanella insulae sp. nov., isolated from a tidal flat.</title>
        <authorList>
            <person name="Yoon J.-H."/>
        </authorList>
    </citation>
    <scope>NUCLEOTIDE SEQUENCE [LARGE SCALE GENOMIC DNA]</scope>
    <source>
        <strain evidence="15 16">JBTF-M18</strain>
    </source>
</reference>
<feature type="domain" description="HTH araC/xylS-type" evidence="14">
    <location>
        <begin position="92"/>
        <end position="193"/>
    </location>
</feature>
<dbReference type="GO" id="GO:0043916">
    <property type="term" value="F:DNA-7-methylguanine glycosylase activity"/>
    <property type="evidence" value="ECO:0007669"/>
    <property type="project" value="TreeGrafter"/>
</dbReference>
<dbReference type="SUPFAM" id="SSF48150">
    <property type="entry name" value="DNA-glycosylase"/>
    <property type="match status" value="1"/>
</dbReference>
<evidence type="ECO:0000313" key="15">
    <source>
        <dbReference type="EMBL" id="MXR69368.1"/>
    </source>
</evidence>